<evidence type="ECO:0000256" key="1">
    <source>
        <dbReference type="SAM" id="SignalP"/>
    </source>
</evidence>
<protein>
    <recommendedName>
        <fullName evidence="4">Organic solvent tolerance-like N-terminal domain-containing protein</fullName>
    </recommendedName>
</protein>
<organism evidence="2 3">
    <name type="scientific">Telmatocola sphagniphila</name>
    <dbReference type="NCBI Taxonomy" id="1123043"/>
    <lineage>
        <taxon>Bacteria</taxon>
        <taxon>Pseudomonadati</taxon>
        <taxon>Planctomycetota</taxon>
        <taxon>Planctomycetia</taxon>
        <taxon>Gemmatales</taxon>
        <taxon>Gemmataceae</taxon>
    </lineage>
</organism>
<feature type="chain" id="PRO_5034362589" description="Organic solvent tolerance-like N-terminal domain-containing protein" evidence="1">
    <location>
        <begin position="22"/>
        <end position="187"/>
    </location>
</feature>
<evidence type="ECO:0000313" key="2">
    <source>
        <dbReference type="EMBL" id="QVL34034.1"/>
    </source>
</evidence>
<feature type="signal peptide" evidence="1">
    <location>
        <begin position="1"/>
        <end position="21"/>
    </location>
</feature>
<dbReference type="KEGG" id="tsph:KIH39_09045"/>
<name>A0A8E6B9T7_9BACT</name>
<dbReference type="EMBL" id="CP074694">
    <property type="protein sequence ID" value="QVL34034.1"/>
    <property type="molecule type" value="Genomic_DNA"/>
</dbReference>
<gene>
    <name evidence="2" type="ORF">KIH39_09045</name>
</gene>
<dbReference type="AlphaFoldDB" id="A0A8E6B9T7"/>
<accession>A0A8E6B9T7</accession>
<reference evidence="2" key="1">
    <citation type="submission" date="2021-05" db="EMBL/GenBank/DDBJ databases">
        <title>Complete genome sequence of the cellulolytic planctomycete Telmatocola sphagniphila SP2T and characterization of the first cellulase from planctomycetes.</title>
        <authorList>
            <person name="Rakitin A.L."/>
            <person name="Beletsky A.V."/>
            <person name="Naumoff D.G."/>
            <person name="Kulichevskaya I.S."/>
            <person name="Mardanov A.V."/>
            <person name="Ravin N.V."/>
            <person name="Dedysh S.N."/>
        </authorList>
    </citation>
    <scope>NUCLEOTIDE SEQUENCE</scope>
    <source>
        <strain evidence="2">SP2T</strain>
    </source>
</reference>
<keyword evidence="1" id="KW-0732">Signal</keyword>
<sequence>MMRTMIFTLLALVGFMSLAVADQDKTDPKAKEAKIIKVDPKAKTATVKLKAADKDVEKTIKLAEEIEYLDNTGKVANIDIFTAGDMVFLVESDGQITKLKKNDKEAKISKIDTKKHTATVKMKAEGKDVEKTFKLAEDIEYMDSTGKVANAEIFTSGDNVMIVECENEITKMKRCDKSPTATPPKGN</sequence>
<dbReference type="Proteomes" id="UP000676194">
    <property type="component" value="Chromosome"/>
</dbReference>
<keyword evidence="3" id="KW-1185">Reference proteome</keyword>
<evidence type="ECO:0000313" key="3">
    <source>
        <dbReference type="Proteomes" id="UP000676194"/>
    </source>
</evidence>
<dbReference type="RefSeq" id="WP_213499008.1">
    <property type="nucleotide sequence ID" value="NZ_CP074694.1"/>
</dbReference>
<proteinExistence type="predicted"/>
<evidence type="ECO:0008006" key="4">
    <source>
        <dbReference type="Google" id="ProtNLM"/>
    </source>
</evidence>